<sequence>MDINHKLWEKKIKRQQFQKFEQKRVKKRFLKELEKIEQDQEKPAEVPPKGLSRRKQRRLDKLQQDLELNRLTGEDKEKAEKDLEWLLGLKKQAEDQKAKETEEQKEEAEGAEEEGYKPRDKKTFNHKLDKIRKKQEEENARKQKEAEEKKRKLEKKLKEKQRKSRILSRKTKKGQPVMKNLLNYYINEKLAKKLSKE</sequence>
<proteinExistence type="predicted"/>
<feature type="compositionally biased region" description="Basic and acidic residues" evidence="1">
    <location>
        <begin position="114"/>
        <end position="151"/>
    </location>
</feature>
<evidence type="ECO:0000256" key="1">
    <source>
        <dbReference type="SAM" id="MobiDB-lite"/>
    </source>
</evidence>
<organism evidence="2 3">
    <name type="scientific">Euplotes crassus</name>
    <dbReference type="NCBI Taxonomy" id="5936"/>
    <lineage>
        <taxon>Eukaryota</taxon>
        <taxon>Sar</taxon>
        <taxon>Alveolata</taxon>
        <taxon>Ciliophora</taxon>
        <taxon>Intramacronucleata</taxon>
        <taxon>Spirotrichea</taxon>
        <taxon>Hypotrichia</taxon>
        <taxon>Euplotida</taxon>
        <taxon>Euplotidae</taxon>
        <taxon>Moneuplotes</taxon>
    </lineage>
</organism>
<comment type="caution">
    <text evidence="2">The sequence shown here is derived from an EMBL/GenBank/DDBJ whole genome shotgun (WGS) entry which is preliminary data.</text>
</comment>
<reference evidence="2" key="1">
    <citation type="submission" date="2023-07" db="EMBL/GenBank/DDBJ databases">
        <authorList>
            <consortium name="AG Swart"/>
            <person name="Singh M."/>
            <person name="Singh A."/>
            <person name="Seah K."/>
            <person name="Emmerich C."/>
        </authorList>
    </citation>
    <scope>NUCLEOTIDE SEQUENCE</scope>
    <source>
        <strain evidence="2">DP1</strain>
    </source>
</reference>
<name>A0AAD1XVL8_EUPCR</name>
<accession>A0AAD1XVL8</accession>
<evidence type="ECO:0000313" key="2">
    <source>
        <dbReference type="EMBL" id="CAI2380066.1"/>
    </source>
</evidence>
<evidence type="ECO:0000313" key="3">
    <source>
        <dbReference type="Proteomes" id="UP001295684"/>
    </source>
</evidence>
<dbReference type="Pfam" id="PF08524">
    <property type="entry name" value="rRNA_processing"/>
    <property type="match status" value="1"/>
</dbReference>
<protein>
    <submittedName>
        <fullName evidence="2">Uncharacterized protein</fullName>
    </submittedName>
</protein>
<feature type="compositionally biased region" description="Basic and acidic residues" evidence="1">
    <location>
        <begin position="93"/>
        <end position="102"/>
    </location>
</feature>
<dbReference type="AlphaFoldDB" id="A0AAD1XVL8"/>
<keyword evidence="3" id="KW-1185">Reference proteome</keyword>
<feature type="compositionally biased region" description="Basic residues" evidence="1">
    <location>
        <begin position="152"/>
        <end position="173"/>
    </location>
</feature>
<dbReference type="Proteomes" id="UP001295684">
    <property type="component" value="Unassembled WGS sequence"/>
</dbReference>
<feature type="region of interest" description="Disordered" evidence="1">
    <location>
        <begin position="36"/>
        <end position="73"/>
    </location>
</feature>
<gene>
    <name evidence="2" type="ORF">ECRASSUSDP1_LOCUS21493</name>
</gene>
<feature type="region of interest" description="Disordered" evidence="1">
    <location>
        <begin position="93"/>
        <end position="174"/>
    </location>
</feature>
<dbReference type="EMBL" id="CAMPGE010021975">
    <property type="protein sequence ID" value="CAI2380066.1"/>
    <property type="molecule type" value="Genomic_DNA"/>
</dbReference>
<feature type="compositionally biased region" description="Acidic residues" evidence="1">
    <location>
        <begin position="103"/>
        <end position="113"/>
    </location>
</feature>
<dbReference type="InterPro" id="IPR013730">
    <property type="entry name" value="Fyv7/TAP26"/>
</dbReference>
<feature type="compositionally biased region" description="Basic and acidic residues" evidence="1">
    <location>
        <begin position="59"/>
        <end position="73"/>
    </location>
</feature>